<feature type="transmembrane region" description="Helical" evidence="7">
    <location>
        <begin position="278"/>
        <end position="304"/>
    </location>
</feature>
<keyword evidence="3 7" id="KW-0813">Transport</keyword>
<evidence type="ECO:0000256" key="7">
    <source>
        <dbReference type="RuleBase" id="RU365065"/>
    </source>
</evidence>
<feature type="transmembrane region" description="Helical" evidence="7">
    <location>
        <begin position="369"/>
        <end position="393"/>
    </location>
</feature>
<dbReference type="STRING" id="1447883.A0A2B7Y2H7"/>
<dbReference type="GO" id="GO:0016020">
    <property type="term" value="C:membrane"/>
    <property type="evidence" value="ECO:0007669"/>
    <property type="project" value="UniProtKB-SubCell"/>
</dbReference>
<keyword evidence="4 7" id="KW-0812">Transmembrane</keyword>
<evidence type="ECO:0000256" key="4">
    <source>
        <dbReference type="ARBA" id="ARBA00022692"/>
    </source>
</evidence>
<comment type="similarity">
    <text evidence="2 7">Belongs to the ferroportin (FP) (TC 2.A.100) family. SLC40A subfamily.</text>
</comment>
<dbReference type="OrthoDB" id="648861at2759"/>
<evidence type="ECO:0000256" key="1">
    <source>
        <dbReference type="ARBA" id="ARBA00004141"/>
    </source>
</evidence>
<evidence type="ECO:0000313" key="9">
    <source>
        <dbReference type="Proteomes" id="UP000224634"/>
    </source>
</evidence>
<dbReference type="PANTHER" id="PTHR11660">
    <property type="entry name" value="SOLUTE CARRIER FAMILY 40 MEMBER"/>
    <property type="match status" value="1"/>
</dbReference>
<evidence type="ECO:0000313" key="8">
    <source>
        <dbReference type="EMBL" id="PGH15243.1"/>
    </source>
</evidence>
<accession>A0A2B7Y2H7</accession>
<feature type="transmembrane region" description="Helical" evidence="7">
    <location>
        <begin position="126"/>
        <end position="145"/>
    </location>
</feature>
<proteinExistence type="inferred from homology"/>
<evidence type="ECO:0000256" key="5">
    <source>
        <dbReference type="ARBA" id="ARBA00022989"/>
    </source>
</evidence>
<evidence type="ECO:0000256" key="3">
    <source>
        <dbReference type="ARBA" id="ARBA00022448"/>
    </source>
</evidence>
<dbReference type="Proteomes" id="UP000224634">
    <property type="component" value="Unassembled WGS sequence"/>
</dbReference>
<comment type="caution">
    <text evidence="7">Lacks conserved residue(s) required for the propagation of feature annotation.</text>
</comment>
<dbReference type="InterPro" id="IPR009716">
    <property type="entry name" value="Ferroportin-1"/>
</dbReference>
<dbReference type="CDD" id="cd17480">
    <property type="entry name" value="MFS_SLC40A1_like"/>
    <property type="match status" value="1"/>
</dbReference>
<dbReference type="Pfam" id="PF06963">
    <property type="entry name" value="FPN1"/>
    <property type="match status" value="1"/>
</dbReference>
<evidence type="ECO:0000256" key="2">
    <source>
        <dbReference type="ARBA" id="ARBA00006279"/>
    </source>
</evidence>
<dbReference type="PANTHER" id="PTHR11660:SF57">
    <property type="entry name" value="SOLUTE CARRIER FAMILY 40 MEMBER"/>
    <property type="match status" value="1"/>
</dbReference>
<dbReference type="GO" id="GO:0005381">
    <property type="term" value="F:iron ion transmembrane transporter activity"/>
    <property type="evidence" value="ECO:0007669"/>
    <property type="project" value="UniProtKB-UniRule"/>
</dbReference>
<sequence>MDTTDGEGVRSEVLCSPDCVDGSVPPSIARRLYVSHFLSTWNSRVFEFGAVLYLASIFPGTLIPMSVYALARAASAILFSPALGRYVDRGNRLIVVRHSIVFQRLAVAVSCIGFLVLEAVQSLKSWSKSCLLVVLAILACVEKLCSIVNLTAVERDWVVVIAQDDEKSLQALNSQMRRVDLVCKLVGPFAIALLDGVSTQIAILVNLAMNASSILLEYYAIAKVYKSVPALQESKQLSEPLSPRQAARNDDDNQQGFWFWQFPLKSLQEIKFYYQHPAFLPSFACSLLYFTVLSFSGQMINYLLSLGYTSFHIGISRTVSVIFEISATWIAPKVMAKIGPIRAGIWFLSWQMLSLVVAASFFWELDSGILAATGLVCGTIFSRIGLWGFDLSAQIIVQAEVELERRGSFSSTEAAWQNAFELCSYVATIIFSRPEQFQWPVLMSCIAVFISGGLYAAFVRSRRGHLLHLPSCLEIKGAREVVYERLP</sequence>
<feature type="transmembrane region" description="Helical" evidence="7">
    <location>
        <begin position="343"/>
        <end position="363"/>
    </location>
</feature>
<feature type="transmembrane region" description="Helical" evidence="7">
    <location>
        <begin position="50"/>
        <end position="79"/>
    </location>
</feature>
<dbReference type="SUPFAM" id="SSF103473">
    <property type="entry name" value="MFS general substrate transporter"/>
    <property type="match status" value="1"/>
</dbReference>
<gene>
    <name evidence="8" type="ORF">AJ80_05596</name>
</gene>
<dbReference type="EMBL" id="PDNA01000084">
    <property type="protein sequence ID" value="PGH15243.1"/>
    <property type="molecule type" value="Genomic_DNA"/>
</dbReference>
<name>A0A2B7Y2H7_POLH7</name>
<keyword evidence="7" id="KW-0406">Ion transport</keyword>
<evidence type="ECO:0000256" key="6">
    <source>
        <dbReference type="ARBA" id="ARBA00023136"/>
    </source>
</evidence>
<feature type="transmembrane region" description="Helical" evidence="7">
    <location>
        <begin position="100"/>
        <end position="120"/>
    </location>
</feature>
<keyword evidence="9" id="KW-1185">Reference proteome</keyword>
<dbReference type="AlphaFoldDB" id="A0A2B7Y2H7"/>
<comment type="subcellular location">
    <subcellularLocation>
        <location evidence="1 7">Membrane</location>
        <topology evidence="1 7">Multi-pass membrane protein</topology>
    </subcellularLocation>
</comment>
<reference evidence="8 9" key="1">
    <citation type="submission" date="2017-10" db="EMBL/GenBank/DDBJ databases">
        <title>Comparative genomics in systemic dimorphic fungi from Ajellomycetaceae.</title>
        <authorList>
            <person name="Munoz J.F."/>
            <person name="Mcewen J.G."/>
            <person name="Clay O.K."/>
            <person name="Cuomo C.A."/>
        </authorList>
    </citation>
    <scope>NUCLEOTIDE SEQUENCE [LARGE SCALE GENOMIC DNA]</scope>
    <source>
        <strain evidence="8 9">UAMH7299</strain>
    </source>
</reference>
<dbReference type="InterPro" id="IPR036259">
    <property type="entry name" value="MFS_trans_sf"/>
</dbReference>
<comment type="function">
    <text evidence="7">May be involved in iron transport and iron homeostasis.</text>
</comment>
<feature type="transmembrane region" description="Helical" evidence="7">
    <location>
        <begin position="437"/>
        <end position="458"/>
    </location>
</feature>
<organism evidence="8 9">
    <name type="scientific">Polytolypa hystricis (strain UAMH7299)</name>
    <dbReference type="NCBI Taxonomy" id="1447883"/>
    <lineage>
        <taxon>Eukaryota</taxon>
        <taxon>Fungi</taxon>
        <taxon>Dikarya</taxon>
        <taxon>Ascomycota</taxon>
        <taxon>Pezizomycotina</taxon>
        <taxon>Eurotiomycetes</taxon>
        <taxon>Eurotiomycetidae</taxon>
        <taxon>Onygenales</taxon>
        <taxon>Onygenales incertae sedis</taxon>
        <taxon>Polytolypa</taxon>
    </lineage>
</organism>
<comment type="caution">
    <text evidence="8">The sequence shown here is derived from an EMBL/GenBank/DDBJ whole genome shotgun (WGS) entry which is preliminary data.</text>
</comment>
<keyword evidence="5 7" id="KW-1133">Transmembrane helix</keyword>
<keyword evidence="6 7" id="KW-0472">Membrane</keyword>
<protein>
    <recommendedName>
        <fullName evidence="7">Solute carrier family 40 member</fullName>
    </recommendedName>
</protein>